<dbReference type="SMART" id="SM00226">
    <property type="entry name" value="LMWPc"/>
    <property type="match status" value="1"/>
</dbReference>
<reference evidence="2" key="1">
    <citation type="journal article" date="2014" name="Int. J. Syst. Evol. Microbiol.">
        <title>Complete genome sequence of Corynebacterium casei LMG S-19264T (=DSM 44701T), isolated from a smear-ripened cheese.</title>
        <authorList>
            <consortium name="US DOE Joint Genome Institute (JGI-PGF)"/>
            <person name="Walter F."/>
            <person name="Albersmeier A."/>
            <person name="Kalinowski J."/>
            <person name="Ruckert C."/>
        </authorList>
    </citation>
    <scope>NUCLEOTIDE SEQUENCE</scope>
    <source>
        <strain evidence="2">CGMCC 1.12827</strain>
    </source>
</reference>
<gene>
    <name evidence="2" type="ORF">GCM10011489_07510</name>
</gene>
<accession>A0A916T082</accession>
<keyword evidence="3" id="KW-1185">Reference proteome</keyword>
<dbReference type="AlphaFoldDB" id="A0A916T082"/>
<organism evidence="2 3">
    <name type="scientific">Gordonia jinhuaensis</name>
    <dbReference type="NCBI Taxonomy" id="1517702"/>
    <lineage>
        <taxon>Bacteria</taxon>
        <taxon>Bacillati</taxon>
        <taxon>Actinomycetota</taxon>
        <taxon>Actinomycetes</taxon>
        <taxon>Mycobacteriales</taxon>
        <taxon>Gordoniaceae</taxon>
        <taxon>Gordonia</taxon>
    </lineage>
</organism>
<evidence type="ECO:0000259" key="1">
    <source>
        <dbReference type="SMART" id="SM00226"/>
    </source>
</evidence>
<comment type="caution">
    <text evidence="2">The sequence shown here is derived from an EMBL/GenBank/DDBJ whole genome shotgun (WGS) entry which is preliminary data.</text>
</comment>
<name>A0A916T082_9ACTN</name>
<feature type="domain" description="Phosphotyrosine protein phosphatase I" evidence="1">
    <location>
        <begin position="1"/>
        <end position="156"/>
    </location>
</feature>
<dbReference type="EMBL" id="BMGC01000003">
    <property type="protein sequence ID" value="GGB21815.1"/>
    <property type="molecule type" value="Genomic_DNA"/>
</dbReference>
<dbReference type="Gene3D" id="3.40.50.2300">
    <property type="match status" value="1"/>
</dbReference>
<reference evidence="2" key="2">
    <citation type="submission" date="2020-09" db="EMBL/GenBank/DDBJ databases">
        <authorList>
            <person name="Sun Q."/>
            <person name="Zhou Y."/>
        </authorList>
    </citation>
    <scope>NUCLEOTIDE SEQUENCE</scope>
    <source>
        <strain evidence="2">CGMCC 1.12827</strain>
    </source>
</reference>
<dbReference type="Proteomes" id="UP000621454">
    <property type="component" value="Unassembled WGS sequence"/>
</dbReference>
<dbReference type="Pfam" id="PF01451">
    <property type="entry name" value="LMWPc"/>
    <property type="match status" value="1"/>
</dbReference>
<dbReference type="SUPFAM" id="SSF52788">
    <property type="entry name" value="Phosphotyrosine protein phosphatases I"/>
    <property type="match status" value="1"/>
</dbReference>
<protein>
    <recommendedName>
        <fullName evidence="1">Phosphotyrosine protein phosphatase I domain-containing protein</fullName>
    </recommendedName>
</protein>
<sequence length="166" mass="18149">MAERMLNHQTDFVPAGVDAPVVASAGTGAMNGSAMHPLTEQALRERGIDTAGFASRMLTPAIVESADLVLCMTREHRKLAQQAVPVRWKRIFTLSEFVAGLEVGHGVSALDDESIRPRLDANSPEWDILDPMGQPLEAFESTAEKLWPLVESVARWVMSRPGDDAR</sequence>
<proteinExistence type="predicted"/>
<dbReference type="InterPro" id="IPR036196">
    <property type="entry name" value="Ptyr_pPase_sf"/>
</dbReference>
<evidence type="ECO:0000313" key="3">
    <source>
        <dbReference type="Proteomes" id="UP000621454"/>
    </source>
</evidence>
<dbReference type="InterPro" id="IPR023485">
    <property type="entry name" value="Ptyr_pPase"/>
</dbReference>
<evidence type="ECO:0000313" key="2">
    <source>
        <dbReference type="EMBL" id="GGB21815.1"/>
    </source>
</evidence>